<comment type="caution">
    <text evidence="2">The sequence shown here is derived from an EMBL/GenBank/DDBJ whole genome shotgun (WGS) entry which is preliminary data.</text>
</comment>
<name>A0A8H6KAK6_9PEZI</name>
<keyword evidence="1" id="KW-0732">Signal</keyword>
<proteinExistence type="predicted"/>
<evidence type="ECO:0000256" key="1">
    <source>
        <dbReference type="SAM" id="SignalP"/>
    </source>
</evidence>
<sequence length="109" mass="11840">MHFTTLLPFLLTTASALKVAYYYDGGCKDHAVTPPNAPTKGTCYNYQWTNSNSAKITQCNPKAKRCGCAFYPEANCKGSAWLAHTDPGAANCASNWGHGFQSFACTEVY</sequence>
<protein>
    <recommendedName>
        <fullName evidence="4">Small secreted protein</fullName>
    </recommendedName>
</protein>
<evidence type="ECO:0000313" key="3">
    <source>
        <dbReference type="Proteomes" id="UP000654918"/>
    </source>
</evidence>
<feature type="signal peptide" evidence="1">
    <location>
        <begin position="1"/>
        <end position="16"/>
    </location>
</feature>
<reference evidence="2" key="1">
    <citation type="journal article" date="2020" name="Phytopathology">
        <title>Genome Sequence Resources of Colletotrichum truncatum, C. plurivorum, C. musicola, and C. sojae: Four Species Pathogenic to Soybean (Glycine max).</title>
        <authorList>
            <person name="Rogerio F."/>
            <person name="Boufleur T.R."/>
            <person name="Ciampi-Guillardi M."/>
            <person name="Sukno S.A."/>
            <person name="Thon M.R."/>
            <person name="Massola Junior N.S."/>
            <person name="Baroncelli R."/>
        </authorList>
    </citation>
    <scope>NUCLEOTIDE SEQUENCE</scope>
    <source>
        <strain evidence="2">LFN00145</strain>
    </source>
</reference>
<evidence type="ECO:0000313" key="2">
    <source>
        <dbReference type="EMBL" id="KAF6827857.1"/>
    </source>
</evidence>
<gene>
    <name evidence="2" type="ORF">CPLU01_08876</name>
</gene>
<dbReference type="AlphaFoldDB" id="A0A8H6KAK6"/>
<feature type="chain" id="PRO_5034362593" description="Small secreted protein" evidence="1">
    <location>
        <begin position="17"/>
        <end position="109"/>
    </location>
</feature>
<organism evidence="2 3">
    <name type="scientific">Colletotrichum plurivorum</name>
    <dbReference type="NCBI Taxonomy" id="2175906"/>
    <lineage>
        <taxon>Eukaryota</taxon>
        <taxon>Fungi</taxon>
        <taxon>Dikarya</taxon>
        <taxon>Ascomycota</taxon>
        <taxon>Pezizomycotina</taxon>
        <taxon>Sordariomycetes</taxon>
        <taxon>Hypocreomycetidae</taxon>
        <taxon>Glomerellales</taxon>
        <taxon>Glomerellaceae</taxon>
        <taxon>Colletotrichum</taxon>
        <taxon>Colletotrichum orchidearum species complex</taxon>
    </lineage>
</organism>
<dbReference type="EMBL" id="WIGO01000131">
    <property type="protein sequence ID" value="KAF6827857.1"/>
    <property type="molecule type" value="Genomic_DNA"/>
</dbReference>
<keyword evidence="3" id="KW-1185">Reference proteome</keyword>
<evidence type="ECO:0008006" key="4">
    <source>
        <dbReference type="Google" id="ProtNLM"/>
    </source>
</evidence>
<dbReference type="Proteomes" id="UP000654918">
    <property type="component" value="Unassembled WGS sequence"/>
</dbReference>
<accession>A0A8H6KAK6</accession>